<keyword evidence="2" id="KW-1185">Reference proteome</keyword>
<dbReference type="AlphaFoldDB" id="A0A8K2A7V6"/>
<evidence type="ECO:0000313" key="2">
    <source>
        <dbReference type="Proteomes" id="UP000607397"/>
    </source>
</evidence>
<protein>
    <submittedName>
        <fullName evidence="1">Uncharacterized protein</fullName>
    </submittedName>
</protein>
<dbReference type="RefSeq" id="WP_161825787.1">
    <property type="nucleotide sequence ID" value="NZ_WVIC01000024.1"/>
</dbReference>
<organism evidence="1 2">
    <name type="scientific">Petrachloros mirabilis ULC683</name>
    <dbReference type="NCBI Taxonomy" id="2781853"/>
    <lineage>
        <taxon>Bacteria</taxon>
        <taxon>Bacillati</taxon>
        <taxon>Cyanobacteriota</taxon>
        <taxon>Cyanophyceae</taxon>
        <taxon>Synechococcales</taxon>
        <taxon>Petrachlorosaceae</taxon>
        <taxon>Petrachloros</taxon>
        <taxon>Petrachloros mirabilis</taxon>
    </lineage>
</organism>
<accession>A0A8K2A7V6</accession>
<gene>
    <name evidence="1" type="ORF">GS597_12495</name>
</gene>
<proteinExistence type="predicted"/>
<reference evidence="1" key="1">
    <citation type="submission" date="2019-12" db="EMBL/GenBank/DDBJ databases">
        <title>High-Quality draft genome sequences of three cyanobacteria isolated from the limestone walls of the Old Cathedral of Coimbra.</title>
        <authorList>
            <person name="Tiago I."/>
            <person name="Soares F."/>
            <person name="Portugal A."/>
        </authorList>
    </citation>
    <scope>NUCLEOTIDE SEQUENCE [LARGE SCALE GENOMIC DNA]</scope>
    <source>
        <strain evidence="1">C</strain>
    </source>
</reference>
<comment type="caution">
    <text evidence="1">The sequence shown here is derived from an EMBL/GenBank/DDBJ whole genome shotgun (WGS) entry which is preliminary data.</text>
</comment>
<evidence type="ECO:0000313" key="1">
    <source>
        <dbReference type="EMBL" id="NCJ07311.1"/>
    </source>
</evidence>
<sequence>MNTWAYQRTSASATSEQQIYDHLLYWVRTESPDAMLKRFHTLFVGGLRYPEPEIRDVLDEYVSSLSAKQNFPHFFNRCCHILVNRWQSEPLTQGKVAELVQMIGRTGVMPSNLGRSRGTTRTRLLIQEFARTPYYERLYRLGEVLNPIGHTATPETQPLSSLLQRYPYLYKHCLASQEDAPEQLEMIRQTQAKAEEKFNQDLVQFLTQRLCFQGHAPSEDRPPVRNPTLLSDQDLLASIKHYVGDISLQGSYKDMAQHFLSQQHRFQTYEVFKQYFYQYLVDTIDPKFGKCRFNRQLKDFLNNLYPESHGQKMSEALLARTCTQVMNFLVIESCQKPKHIIFIDLLNNIGSTATIGLLLKVVLICKKARPYLERRFALLFNHYQAQSCAAAQWLVHCLEKVNLALTANFSRFNFSFIKVF</sequence>
<name>A0A8K2A7V6_9CYAN</name>
<dbReference type="Proteomes" id="UP000607397">
    <property type="component" value="Unassembled WGS sequence"/>
</dbReference>
<dbReference type="EMBL" id="WVIC01000024">
    <property type="protein sequence ID" value="NCJ07311.1"/>
    <property type="molecule type" value="Genomic_DNA"/>
</dbReference>